<dbReference type="AlphaFoldDB" id="A0A9W4HPS0"/>
<evidence type="ECO:0000256" key="1">
    <source>
        <dbReference type="SAM" id="SignalP"/>
    </source>
</evidence>
<keyword evidence="1" id="KW-0732">Signal</keyword>
<reference evidence="2" key="1">
    <citation type="submission" date="2021-07" db="EMBL/GenBank/DDBJ databases">
        <authorList>
            <person name="Branca A.L. A."/>
        </authorList>
    </citation>
    <scope>NUCLEOTIDE SEQUENCE</scope>
</reference>
<protein>
    <recommendedName>
        <fullName evidence="4">F-box domain-containing protein</fullName>
    </recommendedName>
</protein>
<evidence type="ECO:0008006" key="4">
    <source>
        <dbReference type="Google" id="ProtNLM"/>
    </source>
</evidence>
<dbReference type="OrthoDB" id="3766406at2759"/>
<organism evidence="2 3">
    <name type="scientific">Penicillium olsonii</name>
    <dbReference type="NCBI Taxonomy" id="99116"/>
    <lineage>
        <taxon>Eukaryota</taxon>
        <taxon>Fungi</taxon>
        <taxon>Dikarya</taxon>
        <taxon>Ascomycota</taxon>
        <taxon>Pezizomycotina</taxon>
        <taxon>Eurotiomycetes</taxon>
        <taxon>Eurotiomycetidae</taxon>
        <taxon>Eurotiales</taxon>
        <taxon>Aspergillaceae</taxon>
        <taxon>Penicillium</taxon>
    </lineage>
</organism>
<evidence type="ECO:0000313" key="2">
    <source>
        <dbReference type="EMBL" id="CAG8083637.1"/>
    </source>
</evidence>
<name>A0A9W4HPS0_PENOL</name>
<comment type="caution">
    <text evidence="2">The sequence shown here is derived from an EMBL/GenBank/DDBJ whole genome shotgun (WGS) entry which is preliminary data.</text>
</comment>
<keyword evidence="3" id="KW-1185">Reference proteome</keyword>
<dbReference type="Proteomes" id="UP001153618">
    <property type="component" value="Unassembled WGS sequence"/>
</dbReference>
<feature type="chain" id="PRO_5040928766" description="F-box domain-containing protein" evidence="1">
    <location>
        <begin position="23"/>
        <end position="399"/>
    </location>
</feature>
<evidence type="ECO:0000313" key="3">
    <source>
        <dbReference type="Proteomes" id="UP001153618"/>
    </source>
</evidence>
<sequence>MANAREAALTKLPLELLWLISAHLTPADFACLAVGNRHLLNSFSTDAFSKFSSVRTGTPTDYERIELLSRISRDIPQYYPCFICLCLHLWRKIQLPSLYSPSINHNISPRDLDKCHLIFELPLASYPSYTHYGFYFVHLQLAMRRFYHGPEFGIPVESLLYTEVGANILEPNSLLIQRDVNNLSGNPQRGVMLTLFSAETRICSTPPGLCMRTQDIAVVARKNAAWIWAGRGYAIMRVCKHINTLNSDFYDILNSQIKRYCSTTDSKAHADQGKCDECNTSWQLEIRTLDESRTSLTLTRWMDLGPGLSTEDVEWKYRLDCVVSTPPRQEPVDSRSRFEKESIQSGFPDALSEEAMYRRNVALLRGNRFQRVMTPVRGGFYILRGDSNTKTDSPGCLIL</sequence>
<dbReference type="EMBL" id="CAJVOS010000020">
    <property type="protein sequence ID" value="CAG8083637.1"/>
    <property type="molecule type" value="Genomic_DNA"/>
</dbReference>
<accession>A0A9W4HPS0</accession>
<feature type="signal peptide" evidence="1">
    <location>
        <begin position="1"/>
        <end position="22"/>
    </location>
</feature>
<gene>
    <name evidence="2" type="ORF">POLS_LOCUS4185</name>
</gene>
<proteinExistence type="predicted"/>